<dbReference type="Proteomes" id="UP000050502">
    <property type="component" value="Unassembled WGS sequence"/>
</dbReference>
<dbReference type="RefSeq" id="WP_054492181.1">
    <property type="nucleotide sequence ID" value="NZ_BBZA01000038.1"/>
</dbReference>
<reference evidence="3 5" key="2">
    <citation type="submission" date="2015-07" db="EMBL/GenBank/DDBJ databases">
        <title>Whole genome sequence of Ardenticatena maritima DSM 23922.</title>
        <authorList>
            <person name="Hemp J."/>
            <person name="Ward L.M."/>
            <person name="Pace L.A."/>
            <person name="Fischer W.W."/>
        </authorList>
    </citation>
    <scope>NUCLEOTIDE SEQUENCE [LARGE SCALE GENOMIC DNA]</scope>
    <source>
        <strain evidence="3 5">110S</strain>
    </source>
</reference>
<keyword evidence="4" id="KW-1185">Reference proteome</keyword>
<evidence type="ECO:0000313" key="3">
    <source>
        <dbReference type="EMBL" id="KPL86460.1"/>
    </source>
</evidence>
<proteinExistence type="predicted"/>
<protein>
    <recommendedName>
        <fullName evidence="1">Band 7 domain-containing protein</fullName>
    </recommendedName>
</protein>
<organism evidence="2 4">
    <name type="scientific">Ardenticatena maritima</name>
    <dbReference type="NCBI Taxonomy" id="872965"/>
    <lineage>
        <taxon>Bacteria</taxon>
        <taxon>Bacillati</taxon>
        <taxon>Chloroflexota</taxon>
        <taxon>Ardenticatenia</taxon>
        <taxon>Ardenticatenales</taxon>
        <taxon>Ardenticatenaceae</taxon>
        <taxon>Ardenticatena</taxon>
    </lineage>
</organism>
<accession>A0A0M8K7D7</accession>
<dbReference type="EMBL" id="LGKN01000009">
    <property type="protein sequence ID" value="KPL86460.1"/>
    <property type="molecule type" value="Genomic_DNA"/>
</dbReference>
<feature type="domain" description="Band 7" evidence="1">
    <location>
        <begin position="29"/>
        <end position="200"/>
    </location>
</feature>
<dbReference type="AlphaFoldDB" id="A0A0M8K7D7"/>
<dbReference type="Pfam" id="PF01145">
    <property type="entry name" value="Band_7"/>
    <property type="match status" value="1"/>
</dbReference>
<dbReference type="EMBL" id="BBZA01000038">
    <property type="protein sequence ID" value="GAP62252.1"/>
    <property type="molecule type" value="Genomic_DNA"/>
</dbReference>
<sequence>MLFIFATAMLLLVGMIIFAILKARIYRPPQGFHAVITRFGYIRRFVYDGHFTILQPGEKIERLVKNAYRPVRFDVRLFDRLYIPITLSLRVTYRLNLERLTPNLLRLPFDAQNALFTEYARDAVILAATELTIHDWYTKEGVMRFKQRITQILQATTAPFGFEVGDNAVLILDYRLDEAVVGASVRRLVAPWQADALRQQVQSLIEVVPHGQESSPVWTTAMLLLSALEQGIVPGHERHS</sequence>
<name>A0A0M8K7D7_9CHLR</name>
<reference evidence="4" key="3">
    <citation type="submission" date="2015-08" db="EMBL/GenBank/DDBJ databases">
        <title>Draft Genome Sequence of a Heterotrophic Facultative Anaerobic Bacterium Ardenticatena maritima Strain 110S.</title>
        <authorList>
            <person name="Kawaichi S."/>
            <person name="Yoshida T."/>
            <person name="Sako Y."/>
            <person name="Nakamura R."/>
        </authorList>
    </citation>
    <scope>NUCLEOTIDE SEQUENCE [LARGE SCALE GENOMIC DNA]</scope>
    <source>
        <strain evidence="4">110S</strain>
    </source>
</reference>
<gene>
    <name evidence="2" type="ORF">ARMA_0675</name>
    <name evidence="3" type="ORF">SE16_14345</name>
</gene>
<dbReference type="InterPro" id="IPR001107">
    <property type="entry name" value="Band_7"/>
</dbReference>
<dbReference type="InParanoid" id="A0A0M8K7D7"/>
<dbReference type="Proteomes" id="UP000037784">
    <property type="component" value="Unassembled WGS sequence"/>
</dbReference>
<evidence type="ECO:0000259" key="1">
    <source>
        <dbReference type="Pfam" id="PF01145"/>
    </source>
</evidence>
<comment type="caution">
    <text evidence="2">The sequence shown here is derived from an EMBL/GenBank/DDBJ whole genome shotgun (WGS) entry which is preliminary data.</text>
</comment>
<evidence type="ECO:0000313" key="2">
    <source>
        <dbReference type="EMBL" id="GAP62252.1"/>
    </source>
</evidence>
<evidence type="ECO:0000313" key="5">
    <source>
        <dbReference type="Proteomes" id="UP000050502"/>
    </source>
</evidence>
<evidence type="ECO:0000313" key="4">
    <source>
        <dbReference type="Proteomes" id="UP000037784"/>
    </source>
</evidence>
<reference evidence="2 4" key="1">
    <citation type="journal article" date="2015" name="Genome Announc.">
        <title>Draft Genome Sequence of a Heterotrophic Facultative Anaerobic Thermophilic Bacterium, Ardenticatena maritima Strain 110ST.</title>
        <authorList>
            <person name="Kawaichi S."/>
            <person name="Yoshida T."/>
            <person name="Sako Y."/>
            <person name="Nakamura R."/>
        </authorList>
    </citation>
    <scope>NUCLEOTIDE SEQUENCE [LARGE SCALE GENOMIC DNA]</scope>
    <source>
        <strain evidence="2 4">110S</strain>
    </source>
</reference>